<organism evidence="2 3">
    <name type="scientific">Actinoallomurus oryzae</name>
    <dbReference type="NCBI Taxonomy" id="502180"/>
    <lineage>
        <taxon>Bacteria</taxon>
        <taxon>Bacillati</taxon>
        <taxon>Actinomycetota</taxon>
        <taxon>Actinomycetes</taxon>
        <taxon>Streptosporangiales</taxon>
        <taxon>Thermomonosporaceae</taxon>
        <taxon>Actinoallomurus</taxon>
    </lineage>
</organism>
<reference evidence="3" key="1">
    <citation type="journal article" date="2019" name="Int. J. Syst. Evol. Microbiol.">
        <title>The Global Catalogue of Microorganisms (GCM) 10K type strain sequencing project: providing services to taxonomists for standard genome sequencing and annotation.</title>
        <authorList>
            <consortium name="The Broad Institute Genomics Platform"/>
            <consortium name="The Broad Institute Genome Sequencing Center for Infectious Disease"/>
            <person name="Wu L."/>
            <person name="Ma J."/>
        </authorList>
    </citation>
    <scope>NUCLEOTIDE SEQUENCE [LARGE SCALE GENOMIC DNA]</scope>
    <source>
        <strain evidence="3">JCM 17933</strain>
    </source>
</reference>
<dbReference type="RefSeq" id="WP_345471923.1">
    <property type="nucleotide sequence ID" value="NZ_BAABHF010000046.1"/>
</dbReference>
<keyword evidence="3" id="KW-1185">Reference proteome</keyword>
<proteinExistence type="predicted"/>
<evidence type="ECO:0000256" key="1">
    <source>
        <dbReference type="SAM" id="MobiDB-lite"/>
    </source>
</evidence>
<feature type="region of interest" description="Disordered" evidence="1">
    <location>
        <begin position="1"/>
        <end position="28"/>
    </location>
</feature>
<dbReference type="EMBL" id="BAABHF010000046">
    <property type="protein sequence ID" value="GAA4510764.1"/>
    <property type="molecule type" value="Genomic_DNA"/>
</dbReference>
<evidence type="ECO:0000313" key="3">
    <source>
        <dbReference type="Proteomes" id="UP001500503"/>
    </source>
</evidence>
<evidence type="ECO:0000313" key="2">
    <source>
        <dbReference type="EMBL" id="GAA4510764.1"/>
    </source>
</evidence>
<accession>A0ABP8QV37</accession>
<name>A0ABP8QV37_9ACTN</name>
<gene>
    <name evidence="2" type="ORF">GCM10023191_073870</name>
</gene>
<dbReference type="Proteomes" id="UP001500503">
    <property type="component" value="Unassembled WGS sequence"/>
</dbReference>
<protein>
    <submittedName>
        <fullName evidence="2">Uncharacterized protein</fullName>
    </submittedName>
</protein>
<sequence>MTNVIPLHRPAAVPSPRSRPRDGRRSSSRRFVLDPVRLTFDPTRGVHIAICIRCTETESAYPDELGWLLDWADTHHCDPELASLLDSCDQRAA</sequence>
<comment type="caution">
    <text evidence="2">The sequence shown here is derived from an EMBL/GenBank/DDBJ whole genome shotgun (WGS) entry which is preliminary data.</text>
</comment>